<sequence length="244" mass="27716">MELSAEVGDVGDGGSGQPDFVQDGPPLASPPIHVVSPMEDMDVDGEDSDEEEFVPETLVEPSCSYLLPAPHPIPALSSVRSHYHTLDLDAMQEKNIFSNTAIEKNREGISKMCITHYNKRASVFLFEELEPFEGWSQGSFRSLHFLCRHALAAASVEWGPNVHLVYMQQEVFNVYEVEFPPIPDERFWPKWYGTRLRPNPATRRKSTGIPIFPRFRNEMDEGEHREKRCGLCRETIHTRKGCAN</sequence>
<gene>
    <name evidence="2" type="ORF">Ahy_B03g064051</name>
</gene>
<feature type="region of interest" description="Disordered" evidence="1">
    <location>
        <begin position="1"/>
        <end position="31"/>
    </location>
</feature>
<dbReference type="EMBL" id="SDMP01000013">
    <property type="protein sequence ID" value="RYR19297.1"/>
    <property type="molecule type" value="Genomic_DNA"/>
</dbReference>
<evidence type="ECO:0008006" key="4">
    <source>
        <dbReference type="Google" id="ProtNLM"/>
    </source>
</evidence>
<keyword evidence="3" id="KW-1185">Reference proteome</keyword>
<evidence type="ECO:0000256" key="1">
    <source>
        <dbReference type="SAM" id="MobiDB-lite"/>
    </source>
</evidence>
<reference evidence="2 3" key="1">
    <citation type="submission" date="2019-01" db="EMBL/GenBank/DDBJ databases">
        <title>Sequencing of cultivated peanut Arachis hypogaea provides insights into genome evolution and oil improvement.</title>
        <authorList>
            <person name="Chen X."/>
        </authorList>
    </citation>
    <scope>NUCLEOTIDE SEQUENCE [LARGE SCALE GENOMIC DNA]</scope>
    <source>
        <strain evidence="3">cv. Fuhuasheng</strain>
        <tissue evidence="2">Leaves</tissue>
    </source>
</reference>
<organism evidence="2 3">
    <name type="scientific">Arachis hypogaea</name>
    <name type="common">Peanut</name>
    <dbReference type="NCBI Taxonomy" id="3818"/>
    <lineage>
        <taxon>Eukaryota</taxon>
        <taxon>Viridiplantae</taxon>
        <taxon>Streptophyta</taxon>
        <taxon>Embryophyta</taxon>
        <taxon>Tracheophyta</taxon>
        <taxon>Spermatophyta</taxon>
        <taxon>Magnoliopsida</taxon>
        <taxon>eudicotyledons</taxon>
        <taxon>Gunneridae</taxon>
        <taxon>Pentapetalae</taxon>
        <taxon>rosids</taxon>
        <taxon>fabids</taxon>
        <taxon>Fabales</taxon>
        <taxon>Fabaceae</taxon>
        <taxon>Papilionoideae</taxon>
        <taxon>50 kb inversion clade</taxon>
        <taxon>dalbergioids sensu lato</taxon>
        <taxon>Dalbergieae</taxon>
        <taxon>Pterocarpus clade</taxon>
        <taxon>Arachis</taxon>
    </lineage>
</organism>
<comment type="caution">
    <text evidence="2">The sequence shown here is derived from an EMBL/GenBank/DDBJ whole genome shotgun (WGS) entry which is preliminary data.</text>
</comment>
<dbReference type="Proteomes" id="UP000289738">
    <property type="component" value="Chromosome B03"/>
</dbReference>
<accession>A0A444ZYN9</accession>
<evidence type="ECO:0000313" key="3">
    <source>
        <dbReference type="Proteomes" id="UP000289738"/>
    </source>
</evidence>
<proteinExistence type="predicted"/>
<evidence type="ECO:0000313" key="2">
    <source>
        <dbReference type="EMBL" id="RYR19297.1"/>
    </source>
</evidence>
<name>A0A444ZYN9_ARAHY</name>
<dbReference type="AlphaFoldDB" id="A0A444ZYN9"/>
<protein>
    <recommendedName>
        <fullName evidence="4">SWIM-type domain-containing protein</fullName>
    </recommendedName>
</protein>